<dbReference type="EMBL" id="DS113178">
    <property type="protein sequence ID" value="EAY23455.1"/>
    <property type="molecule type" value="Genomic_DNA"/>
</dbReference>
<accession>A2D822</accession>
<reference evidence="1" key="2">
    <citation type="journal article" date="2007" name="Science">
        <title>Draft genome sequence of the sexually transmitted pathogen Trichomonas vaginalis.</title>
        <authorList>
            <person name="Carlton J.M."/>
            <person name="Hirt R.P."/>
            <person name="Silva J.C."/>
            <person name="Delcher A.L."/>
            <person name="Schatz M."/>
            <person name="Zhao Q."/>
            <person name="Wortman J.R."/>
            <person name="Bidwell S.L."/>
            <person name="Alsmark U.C.M."/>
            <person name="Besteiro S."/>
            <person name="Sicheritz-Ponten T."/>
            <person name="Noel C.J."/>
            <person name="Dacks J.B."/>
            <person name="Foster P.G."/>
            <person name="Simillion C."/>
            <person name="Van de Peer Y."/>
            <person name="Miranda-Saavedra D."/>
            <person name="Barton G.J."/>
            <person name="Westrop G.D."/>
            <person name="Mueller S."/>
            <person name="Dessi D."/>
            <person name="Fiori P.L."/>
            <person name="Ren Q."/>
            <person name="Paulsen I."/>
            <person name="Zhang H."/>
            <person name="Bastida-Corcuera F.D."/>
            <person name="Simoes-Barbosa A."/>
            <person name="Brown M.T."/>
            <person name="Hayes R.D."/>
            <person name="Mukherjee M."/>
            <person name="Okumura C.Y."/>
            <person name="Schneider R."/>
            <person name="Smith A.J."/>
            <person name="Vanacova S."/>
            <person name="Villalvazo M."/>
            <person name="Haas B.J."/>
            <person name="Pertea M."/>
            <person name="Feldblyum T.V."/>
            <person name="Utterback T.R."/>
            <person name="Shu C.L."/>
            <person name="Osoegawa K."/>
            <person name="de Jong P.J."/>
            <person name="Hrdy I."/>
            <person name="Horvathova L."/>
            <person name="Zubacova Z."/>
            <person name="Dolezal P."/>
            <person name="Malik S.B."/>
            <person name="Logsdon J.M. Jr."/>
            <person name="Henze K."/>
            <person name="Gupta A."/>
            <person name="Wang C.C."/>
            <person name="Dunne R.L."/>
            <person name="Upcroft J.A."/>
            <person name="Upcroft P."/>
            <person name="White O."/>
            <person name="Salzberg S.L."/>
            <person name="Tang P."/>
            <person name="Chiu C.-H."/>
            <person name="Lee Y.-S."/>
            <person name="Embley T.M."/>
            <person name="Coombs G.H."/>
            <person name="Mottram J.C."/>
            <person name="Tachezy J."/>
            <person name="Fraser-Liggett C.M."/>
            <person name="Johnson P.J."/>
        </authorList>
    </citation>
    <scope>NUCLEOTIDE SEQUENCE [LARGE SCALE GENOMIC DNA]</scope>
    <source>
        <strain evidence="1">G3</strain>
    </source>
</reference>
<dbReference type="AlphaFoldDB" id="A2D822"/>
<reference evidence="1" key="1">
    <citation type="submission" date="2006-10" db="EMBL/GenBank/DDBJ databases">
        <authorList>
            <person name="Amadeo P."/>
            <person name="Zhao Q."/>
            <person name="Wortman J."/>
            <person name="Fraser-Liggett C."/>
            <person name="Carlton J."/>
        </authorList>
    </citation>
    <scope>NUCLEOTIDE SEQUENCE</scope>
    <source>
        <strain evidence="1">G3</strain>
    </source>
</reference>
<dbReference type="VEuPathDB" id="TrichDB:TVAGG3_1045890"/>
<dbReference type="RefSeq" id="XP_001584441.1">
    <property type="nucleotide sequence ID" value="XM_001584391.1"/>
</dbReference>
<dbReference type="VEuPathDB" id="TrichDB:TVAG_071190"/>
<evidence type="ECO:0000313" key="2">
    <source>
        <dbReference type="Proteomes" id="UP000001542"/>
    </source>
</evidence>
<organism evidence="1 2">
    <name type="scientific">Trichomonas vaginalis (strain ATCC PRA-98 / G3)</name>
    <dbReference type="NCBI Taxonomy" id="412133"/>
    <lineage>
        <taxon>Eukaryota</taxon>
        <taxon>Metamonada</taxon>
        <taxon>Parabasalia</taxon>
        <taxon>Trichomonadida</taxon>
        <taxon>Trichomonadidae</taxon>
        <taxon>Trichomonas</taxon>
    </lineage>
</organism>
<dbReference type="InParanoid" id="A2D822"/>
<keyword evidence="2" id="KW-1185">Reference proteome</keyword>
<proteinExistence type="predicted"/>
<sequence length="364" mass="42600">MAAFQSTKLTSIDIPKSLLYVDNLDDSTFWGGVFQYNINLMSINIPYDSSLKSIGYYVASGAPFTRIFIPKFCYITKQPFMWNGNLQTIELHPENPYHKLYKGCLYSYDYSSLCCVPADLQENFEFHPFCYKLNFACFHAFHIKIDLVIPPQINESETLPFYECYPRSIIFENNFDCFDREYFRGSNSRLVLPKILKIVNAKSFNYILSSYIEFYSEMELIKSNAFNNCPYLEFVKFNKLKNPLMIETNAFVNCLKLKEIIFPFESADFTTFNSSALSMCNSFKGIKYYLTLTKNIRQQAFKSNDFIDIEVYYSDTEINKSCGHVTIKHPFDQHCSININSCNINVYRSIFELEYTCTYIFVIE</sequence>
<dbReference type="InterPro" id="IPR032675">
    <property type="entry name" value="LRR_dom_sf"/>
</dbReference>
<dbReference type="SMR" id="A2D822"/>
<dbReference type="Gene3D" id="3.80.10.10">
    <property type="entry name" value="Ribonuclease Inhibitor"/>
    <property type="match status" value="1"/>
</dbReference>
<dbReference type="Proteomes" id="UP000001542">
    <property type="component" value="Unassembled WGS sequence"/>
</dbReference>
<gene>
    <name evidence="1" type="ORF">TVAG_071190</name>
</gene>
<dbReference type="Pfam" id="PF13306">
    <property type="entry name" value="LRR_5"/>
    <property type="match status" value="2"/>
</dbReference>
<dbReference type="KEGG" id="tva:5469019"/>
<protein>
    <recommendedName>
        <fullName evidence="3">Surface antigen BspA-like</fullName>
    </recommendedName>
</protein>
<evidence type="ECO:0000313" key="1">
    <source>
        <dbReference type="EMBL" id="EAY23455.1"/>
    </source>
</evidence>
<dbReference type="InterPro" id="IPR026906">
    <property type="entry name" value="LRR_5"/>
</dbReference>
<name>A2D822_TRIV3</name>
<evidence type="ECO:0008006" key="3">
    <source>
        <dbReference type="Google" id="ProtNLM"/>
    </source>
</evidence>